<protein>
    <submittedName>
        <fullName evidence="2">DUF3500 domain-containing protein</fullName>
    </submittedName>
</protein>
<dbReference type="EMBL" id="CP042437">
    <property type="protein sequence ID" value="QEC75166.1"/>
    <property type="molecule type" value="Genomic_DNA"/>
</dbReference>
<dbReference type="KEGG" id="mgk:FSB76_04105"/>
<name>A0A5B8VXL2_9SPHI</name>
<sequence>MKKLILSVGSGLLLTVCILVACKKSSSTDGTTTTTTTTTTTASVSALTCGSAVVSSTATVNTVFSGSATIPYTGGNGVAYTAGSAISSTGVTGLTATLAAGTLASGAGNITYAIAGTPTSTGTASFSITFGGQTCSFTVTVDAASTSTTGCSTSNTIASKVVCLANAFLATLSTSQQSSVVLTLNLSNAKRWSNLPCGLSCRNGLAFSSLTSTQLAAAKAVAQAAFGTTTGEGYDEFTQIMAADDYLGQTASGYSSGNYVIAFLGTPTTTGKWMLQIGGHHYAQNITYDAGVVTSITPLHQGVEPKGSFTLSGTTYSGPMESEHSAMQDMLGSFTSTELASAKITSTFSDCLMIPGSTTNTFPTTKQGIKVSTLSSAAQAKVLAAMMPWINDLDATSAAAFTTIYQNELASTYVCYSSNTSAVAGTASSFLTTNTDYVRIDGPSVWIEFICQTGVVLSGIHYHSVMRDHSRDYIGL</sequence>
<proteinExistence type="predicted"/>
<feature type="chain" id="PRO_5023127677" evidence="1">
    <location>
        <begin position="22"/>
        <end position="476"/>
    </location>
</feature>
<dbReference type="InterPro" id="IPR021889">
    <property type="entry name" value="DUF3500"/>
</dbReference>
<dbReference type="PROSITE" id="PS51257">
    <property type="entry name" value="PROKAR_LIPOPROTEIN"/>
    <property type="match status" value="1"/>
</dbReference>
<gene>
    <name evidence="2" type="ORF">FSB76_04105</name>
</gene>
<dbReference type="AlphaFoldDB" id="A0A5B8VXL2"/>
<keyword evidence="3" id="KW-1185">Reference proteome</keyword>
<reference evidence="2 3" key="1">
    <citation type="journal article" date="2013" name="J. Microbiol.">
        <title>Mucilaginibacter ginsenosidivorax sp. nov., with ginsenoside converting activity isolated from sediment.</title>
        <authorList>
            <person name="Kim J.K."/>
            <person name="Choi T.E."/>
            <person name="Liu Q.M."/>
            <person name="Park H.Y."/>
            <person name="Yi T.H."/>
            <person name="Yoon M.H."/>
            <person name="Kim S.C."/>
            <person name="Im W.T."/>
        </authorList>
    </citation>
    <scope>NUCLEOTIDE SEQUENCE [LARGE SCALE GENOMIC DNA]</scope>
    <source>
        <strain evidence="2 3">KHI28</strain>
    </source>
</reference>
<evidence type="ECO:0000313" key="3">
    <source>
        <dbReference type="Proteomes" id="UP000321362"/>
    </source>
</evidence>
<evidence type="ECO:0000256" key="1">
    <source>
        <dbReference type="SAM" id="SignalP"/>
    </source>
</evidence>
<evidence type="ECO:0000313" key="2">
    <source>
        <dbReference type="EMBL" id="QEC75166.1"/>
    </source>
</evidence>
<dbReference type="Pfam" id="PF12006">
    <property type="entry name" value="DUF3500"/>
    <property type="match status" value="1"/>
</dbReference>
<organism evidence="2 3">
    <name type="scientific">Mucilaginibacter ginsenosidivorax</name>
    <dbReference type="NCBI Taxonomy" id="862126"/>
    <lineage>
        <taxon>Bacteria</taxon>
        <taxon>Pseudomonadati</taxon>
        <taxon>Bacteroidota</taxon>
        <taxon>Sphingobacteriia</taxon>
        <taxon>Sphingobacteriales</taxon>
        <taxon>Sphingobacteriaceae</taxon>
        <taxon>Mucilaginibacter</taxon>
    </lineage>
</organism>
<dbReference type="Proteomes" id="UP000321362">
    <property type="component" value="Chromosome"/>
</dbReference>
<dbReference type="PANTHER" id="PTHR37489:SF1">
    <property type="entry name" value="DUF3500 DOMAIN-CONTAINING PROTEIN"/>
    <property type="match status" value="1"/>
</dbReference>
<dbReference type="PANTHER" id="PTHR37489">
    <property type="entry name" value="DUF3500 DOMAIN-CONTAINING PROTEIN"/>
    <property type="match status" value="1"/>
</dbReference>
<accession>A0A5B8VXL2</accession>
<keyword evidence="1" id="KW-0732">Signal</keyword>
<feature type="signal peptide" evidence="1">
    <location>
        <begin position="1"/>
        <end position="21"/>
    </location>
</feature>
<dbReference type="OrthoDB" id="581140at2"/>
<dbReference type="RefSeq" id="WP_147052320.1">
    <property type="nucleotide sequence ID" value="NZ_CP042437.1"/>
</dbReference>